<protein>
    <recommendedName>
        <fullName evidence="6">Tetratricopeptide repeat protein</fullName>
    </recommendedName>
</protein>
<keyword evidence="1" id="KW-0677">Repeat</keyword>
<evidence type="ECO:0000256" key="2">
    <source>
        <dbReference type="ARBA" id="ARBA00022803"/>
    </source>
</evidence>
<evidence type="ECO:0000313" key="4">
    <source>
        <dbReference type="EMBL" id="KAF8429367.1"/>
    </source>
</evidence>
<dbReference type="EMBL" id="WHUW01000068">
    <property type="protein sequence ID" value="KAF8429367.1"/>
    <property type="molecule type" value="Genomic_DNA"/>
</dbReference>
<dbReference type="PANTHER" id="PTHR14027:SF2">
    <property type="entry name" value="RNA POLYMERASE-ASSOCIATED PROTEIN CTR9 HOMOLOG"/>
    <property type="match status" value="1"/>
</dbReference>
<dbReference type="AlphaFoldDB" id="A0AAD4G820"/>
<accession>A0AAD4G820</accession>
<comment type="caution">
    <text evidence="4">The sequence shown here is derived from an EMBL/GenBank/DDBJ whole genome shotgun (WGS) entry which is preliminary data.</text>
</comment>
<dbReference type="GO" id="GO:0000993">
    <property type="term" value="F:RNA polymerase II complex binding"/>
    <property type="evidence" value="ECO:0007669"/>
    <property type="project" value="TreeGrafter"/>
</dbReference>
<dbReference type="InterPro" id="IPR031101">
    <property type="entry name" value="Ctr9"/>
</dbReference>
<reference evidence="4" key="2">
    <citation type="journal article" date="2020" name="Nat. Commun.">
        <title>Large-scale genome sequencing of mycorrhizal fungi provides insights into the early evolution of symbiotic traits.</title>
        <authorList>
            <person name="Miyauchi S."/>
            <person name="Kiss E."/>
            <person name="Kuo A."/>
            <person name="Drula E."/>
            <person name="Kohler A."/>
            <person name="Sanchez-Garcia M."/>
            <person name="Morin E."/>
            <person name="Andreopoulos B."/>
            <person name="Barry K.W."/>
            <person name="Bonito G."/>
            <person name="Buee M."/>
            <person name="Carver A."/>
            <person name="Chen C."/>
            <person name="Cichocki N."/>
            <person name="Clum A."/>
            <person name="Culley D."/>
            <person name="Crous P.W."/>
            <person name="Fauchery L."/>
            <person name="Girlanda M."/>
            <person name="Hayes R.D."/>
            <person name="Keri Z."/>
            <person name="LaButti K."/>
            <person name="Lipzen A."/>
            <person name="Lombard V."/>
            <person name="Magnuson J."/>
            <person name="Maillard F."/>
            <person name="Murat C."/>
            <person name="Nolan M."/>
            <person name="Ohm R.A."/>
            <person name="Pangilinan J."/>
            <person name="Pereira M.F."/>
            <person name="Perotto S."/>
            <person name="Peter M."/>
            <person name="Pfister S."/>
            <person name="Riley R."/>
            <person name="Sitrit Y."/>
            <person name="Stielow J.B."/>
            <person name="Szollosi G."/>
            <person name="Zifcakova L."/>
            <person name="Stursova M."/>
            <person name="Spatafora J.W."/>
            <person name="Tedersoo L."/>
            <person name="Vaario L.M."/>
            <person name="Yamada A."/>
            <person name="Yan M."/>
            <person name="Wang P."/>
            <person name="Xu J."/>
            <person name="Bruns T."/>
            <person name="Baldrian P."/>
            <person name="Vilgalys R."/>
            <person name="Dunand C."/>
            <person name="Henrissat B."/>
            <person name="Grigoriev I.V."/>
            <person name="Hibbett D."/>
            <person name="Nagy L.G."/>
            <person name="Martin F.M."/>
        </authorList>
    </citation>
    <scope>NUCLEOTIDE SEQUENCE</scope>
    <source>
        <strain evidence="4">BED1</strain>
    </source>
</reference>
<organism evidence="4 5">
    <name type="scientific">Boletus edulis BED1</name>
    <dbReference type="NCBI Taxonomy" id="1328754"/>
    <lineage>
        <taxon>Eukaryota</taxon>
        <taxon>Fungi</taxon>
        <taxon>Dikarya</taxon>
        <taxon>Basidiomycota</taxon>
        <taxon>Agaricomycotina</taxon>
        <taxon>Agaricomycetes</taxon>
        <taxon>Agaricomycetidae</taxon>
        <taxon>Boletales</taxon>
        <taxon>Boletineae</taxon>
        <taxon>Boletaceae</taxon>
        <taxon>Boletoideae</taxon>
        <taxon>Boletus</taxon>
    </lineage>
</organism>
<dbReference type="SUPFAM" id="SSF48452">
    <property type="entry name" value="TPR-like"/>
    <property type="match status" value="1"/>
</dbReference>
<dbReference type="GO" id="GO:0006355">
    <property type="term" value="P:regulation of DNA-templated transcription"/>
    <property type="evidence" value="ECO:0007669"/>
    <property type="project" value="InterPro"/>
</dbReference>
<feature type="repeat" description="TPR" evidence="3">
    <location>
        <begin position="63"/>
        <end position="96"/>
    </location>
</feature>
<dbReference type="InterPro" id="IPR011990">
    <property type="entry name" value="TPR-like_helical_dom_sf"/>
</dbReference>
<evidence type="ECO:0000256" key="3">
    <source>
        <dbReference type="PROSITE-ProRule" id="PRU00339"/>
    </source>
</evidence>
<dbReference type="InterPro" id="IPR019734">
    <property type="entry name" value="TPR_rpt"/>
</dbReference>
<keyword evidence="2 3" id="KW-0802">TPR repeat</keyword>
<keyword evidence="5" id="KW-1185">Reference proteome</keyword>
<evidence type="ECO:0000313" key="5">
    <source>
        <dbReference type="Proteomes" id="UP001194468"/>
    </source>
</evidence>
<evidence type="ECO:0000256" key="1">
    <source>
        <dbReference type="ARBA" id="ARBA00022737"/>
    </source>
</evidence>
<evidence type="ECO:0008006" key="6">
    <source>
        <dbReference type="Google" id="ProtNLM"/>
    </source>
</evidence>
<dbReference type="Gene3D" id="1.25.40.10">
    <property type="entry name" value="Tetratricopeptide repeat domain"/>
    <property type="match status" value="1"/>
</dbReference>
<gene>
    <name evidence="4" type="ORF">L210DRAFT_3086249</name>
</gene>
<dbReference type="Proteomes" id="UP001194468">
    <property type="component" value="Unassembled WGS sequence"/>
</dbReference>
<dbReference type="GO" id="GO:0016593">
    <property type="term" value="C:Cdc73/Paf1 complex"/>
    <property type="evidence" value="ECO:0007669"/>
    <property type="project" value="TreeGrafter"/>
</dbReference>
<name>A0AAD4G820_BOLED</name>
<dbReference type="PROSITE" id="PS50005">
    <property type="entry name" value="TPR"/>
    <property type="match status" value="1"/>
</dbReference>
<reference evidence="4" key="1">
    <citation type="submission" date="2019-10" db="EMBL/GenBank/DDBJ databases">
        <authorList>
            <consortium name="DOE Joint Genome Institute"/>
            <person name="Kuo A."/>
            <person name="Miyauchi S."/>
            <person name="Kiss E."/>
            <person name="Drula E."/>
            <person name="Kohler A."/>
            <person name="Sanchez-Garcia M."/>
            <person name="Andreopoulos B."/>
            <person name="Barry K.W."/>
            <person name="Bonito G."/>
            <person name="Buee M."/>
            <person name="Carver A."/>
            <person name="Chen C."/>
            <person name="Cichocki N."/>
            <person name="Clum A."/>
            <person name="Culley D."/>
            <person name="Crous P.W."/>
            <person name="Fauchery L."/>
            <person name="Girlanda M."/>
            <person name="Hayes R."/>
            <person name="Keri Z."/>
            <person name="LaButti K."/>
            <person name="Lipzen A."/>
            <person name="Lombard V."/>
            <person name="Magnuson J."/>
            <person name="Maillard F."/>
            <person name="Morin E."/>
            <person name="Murat C."/>
            <person name="Nolan M."/>
            <person name="Ohm R."/>
            <person name="Pangilinan J."/>
            <person name="Pereira M."/>
            <person name="Perotto S."/>
            <person name="Peter M."/>
            <person name="Riley R."/>
            <person name="Sitrit Y."/>
            <person name="Stielow B."/>
            <person name="Szollosi G."/>
            <person name="Zifcakova L."/>
            <person name="Stursova M."/>
            <person name="Spatafora J.W."/>
            <person name="Tedersoo L."/>
            <person name="Vaario L.-M."/>
            <person name="Yamada A."/>
            <person name="Yan M."/>
            <person name="Wang P."/>
            <person name="Xu J."/>
            <person name="Bruns T."/>
            <person name="Baldrian P."/>
            <person name="Vilgalys R."/>
            <person name="Henrissat B."/>
            <person name="Grigoriev I.V."/>
            <person name="Hibbett D."/>
            <person name="Nagy L.G."/>
            <person name="Martin F.M."/>
        </authorList>
    </citation>
    <scope>NUCLEOTIDE SEQUENCE</scope>
    <source>
        <strain evidence="4">BED1</strain>
    </source>
</reference>
<proteinExistence type="predicted"/>
<dbReference type="GO" id="GO:0006368">
    <property type="term" value="P:transcription elongation by RNA polymerase II"/>
    <property type="evidence" value="ECO:0007669"/>
    <property type="project" value="TreeGrafter"/>
</dbReference>
<dbReference type="PANTHER" id="PTHR14027">
    <property type="entry name" value="RNA POLYMERASE-ASSOCIATED PROTEIN CTR9"/>
    <property type="match status" value="1"/>
</dbReference>
<sequence length="132" mass="14539">MLQYYRDAGQSINAGERATAEDGEGVGSTLAFLTRGIQQLATRSMDDSMLSFGGVLAEKPTNIVALLGKARILYARRSYPQALKLFQQVFQLNPSCVPDPRIGIGLCLWAMDHKSFSSSSSTKRRRGTLRRP</sequence>